<proteinExistence type="predicted"/>
<protein>
    <submittedName>
        <fullName evidence="1">Uncharacterized protein</fullName>
    </submittedName>
</protein>
<name>A0A392NRE8_9FABA</name>
<reference evidence="1 2" key="1">
    <citation type="journal article" date="2018" name="Front. Plant Sci.">
        <title>Red Clover (Trifolium pratense) and Zigzag Clover (T. medium) - A Picture of Genomic Similarities and Differences.</title>
        <authorList>
            <person name="Dluhosova J."/>
            <person name="Istvanek J."/>
            <person name="Nedelnik J."/>
            <person name="Repkova J."/>
        </authorList>
    </citation>
    <scope>NUCLEOTIDE SEQUENCE [LARGE SCALE GENOMIC DNA]</scope>
    <source>
        <strain evidence="2">cv. 10/8</strain>
        <tissue evidence="1">Leaf</tissue>
    </source>
</reference>
<feature type="non-terminal residue" evidence="1">
    <location>
        <position position="1"/>
    </location>
</feature>
<dbReference type="AlphaFoldDB" id="A0A392NRE8"/>
<dbReference type="EMBL" id="LXQA010045095">
    <property type="protein sequence ID" value="MCI01055.1"/>
    <property type="molecule type" value="Genomic_DNA"/>
</dbReference>
<comment type="caution">
    <text evidence="1">The sequence shown here is derived from an EMBL/GenBank/DDBJ whole genome shotgun (WGS) entry which is preliminary data.</text>
</comment>
<organism evidence="1 2">
    <name type="scientific">Trifolium medium</name>
    <dbReference type="NCBI Taxonomy" id="97028"/>
    <lineage>
        <taxon>Eukaryota</taxon>
        <taxon>Viridiplantae</taxon>
        <taxon>Streptophyta</taxon>
        <taxon>Embryophyta</taxon>
        <taxon>Tracheophyta</taxon>
        <taxon>Spermatophyta</taxon>
        <taxon>Magnoliopsida</taxon>
        <taxon>eudicotyledons</taxon>
        <taxon>Gunneridae</taxon>
        <taxon>Pentapetalae</taxon>
        <taxon>rosids</taxon>
        <taxon>fabids</taxon>
        <taxon>Fabales</taxon>
        <taxon>Fabaceae</taxon>
        <taxon>Papilionoideae</taxon>
        <taxon>50 kb inversion clade</taxon>
        <taxon>NPAAA clade</taxon>
        <taxon>Hologalegina</taxon>
        <taxon>IRL clade</taxon>
        <taxon>Trifolieae</taxon>
        <taxon>Trifolium</taxon>
    </lineage>
</organism>
<sequence length="30" mass="3172">ALFLPRLSCSEALSASGPANLENLLDVRVD</sequence>
<evidence type="ECO:0000313" key="1">
    <source>
        <dbReference type="EMBL" id="MCI01055.1"/>
    </source>
</evidence>
<dbReference type="Proteomes" id="UP000265520">
    <property type="component" value="Unassembled WGS sequence"/>
</dbReference>
<evidence type="ECO:0000313" key="2">
    <source>
        <dbReference type="Proteomes" id="UP000265520"/>
    </source>
</evidence>
<keyword evidence="2" id="KW-1185">Reference proteome</keyword>
<accession>A0A392NRE8</accession>